<gene>
    <name evidence="1" type="ORF">B1A_19806</name>
</gene>
<proteinExistence type="predicted"/>
<accession>T0ZPH2</accession>
<sequence length="157" mass="18145">DILAKGNFTPDDAIFPVSAHILNNMDDYDRCLESFSRKVMEISRYEIDSEGILTKKNDTDFIYKYFDATAMSEYLFKVIEETINVDIPAELDFLLRYEKAKKEIQAIVDMPDSKIDLFIDVCRQNNGVLSVVKRKKFFPMLSDEEVSSLENVVSITF</sequence>
<organism evidence="1">
    <name type="scientific">mine drainage metagenome</name>
    <dbReference type="NCBI Taxonomy" id="410659"/>
    <lineage>
        <taxon>unclassified sequences</taxon>
        <taxon>metagenomes</taxon>
        <taxon>ecological metagenomes</taxon>
    </lineage>
</organism>
<comment type="caution">
    <text evidence="1">The sequence shown here is derived from an EMBL/GenBank/DDBJ whole genome shotgun (WGS) entry which is preliminary data.</text>
</comment>
<feature type="non-terminal residue" evidence="1">
    <location>
        <position position="1"/>
    </location>
</feature>
<reference evidence="1" key="2">
    <citation type="journal article" date="2014" name="ISME J.">
        <title>Microbial stratification in low pH oxic and suboxic macroscopic growths along an acid mine drainage.</title>
        <authorList>
            <person name="Mendez-Garcia C."/>
            <person name="Mesa V."/>
            <person name="Sprenger R.R."/>
            <person name="Richter M."/>
            <person name="Diez M.S."/>
            <person name="Solano J."/>
            <person name="Bargiela R."/>
            <person name="Golyshina O.V."/>
            <person name="Manteca A."/>
            <person name="Ramos J.L."/>
            <person name="Gallego J.R."/>
            <person name="Llorente I."/>
            <person name="Martins Dos Santos V.A."/>
            <person name="Jensen O.N."/>
            <person name="Pelaez A.I."/>
            <person name="Sanchez J."/>
            <person name="Ferrer M."/>
        </authorList>
    </citation>
    <scope>NUCLEOTIDE SEQUENCE</scope>
</reference>
<evidence type="ECO:0000313" key="1">
    <source>
        <dbReference type="EMBL" id="EQD31690.1"/>
    </source>
</evidence>
<protein>
    <submittedName>
        <fullName evidence="1">Filamentation induced by cAMP protein Fic</fullName>
    </submittedName>
</protein>
<dbReference type="EMBL" id="AUZX01014621">
    <property type="protein sequence ID" value="EQD31690.1"/>
    <property type="molecule type" value="Genomic_DNA"/>
</dbReference>
<dbReference type="AlphaFoldDB" id="T0ZPH2"/>
<reference evidence="1" key="1">
    <citation type="submission" date="2013-08" db="EMBL/GenBank/DDBJ databases">
        <authorList>
            <person name="Mendez C."/>
            <person name="Richter M."/>
            <person name="Ferrer M."/>
            <person name="Sanchez J."/>
        </authorList>
    </citation>
    <scope>NUCLEOTIDE SEQUENCE</scope>
</reference>
<name>T0ZPH2_9ZZZZ</name>